<dbReference type="GO" id="GO:0005829">
    <property type="term" value="C:cytosol"/>
    <property type="evidence" value="ECO:0007669"/>
    <property type="project" value="TreeGrafter"/>
</dbReference>
<dbReference type="InterPro" id="IPR046346">
    <property type="entry name" value="Aminoacid_DH-like_N_sf"/>
</dbReference>
<dbReference type="GO" id="GO:0004764">
    <property type="term" value="F:shikimate 3-dehydrogenase (NADP+) activity"/>
    <property type="evidence" value="ECO:0007669"/>
    <property type="project" value="UniProtKB-EC"/>
</dbReference>
<evidence type="ECO:0000313" key="5">
    <source>
        <dbReference type="EMBL" id="PZP39026.1"/>
    </source>
</evidence>
<dbReference type="SUPFAM" id="SSF51735">
    <property type="entry name" value="NAD(P)-binding Rossmann-fold domains"/>
    <property type="match status" value="1"/>
</dbReference>
<dbReference type="Gene3D" id="3.40.50.10860">
    <property type="entry name" value="Leucine Dehydrogenase, chain A, domain 1"/>
    <property type="match status" value="1"/>
</dbReference>
<gene>
    <name evidence="5" type="ORF">DI598_20295</name>
</gene>
<comment type="caution">
    <text evidence="5">The sequence shown here is derived from an EMBL/GenBank/DDBJ whole genome shotgun (WGS) entry which is preliminary data.</text>
</comment>
<dbReference type="InterPro" id="IPR036291">
    <property type="entry name" value="NAD(P)-bd_dom_sf"/>
</dbReference>
<sequence>MNTKNKALAGLIGHGIQGSLSPMIHETEAKENGLELIYRIVDFAAPERDASFLQNMLLAAESLDFSGVNITHPYKEDAFKLVDVLSEDAKKIGSINTIIFKNGKRFGDNTDWFGFSENFKSGISNAEIDIVAQIGTGGAGLAVAYAMLKMGTNEIHLFDTQKDKANTLAKNLQSMFPDRKIIVSDDVENALQNAKGIINATPIGMEGIPGT</sequence>
<dbReference type="InterPro" id="IPR022893">
    <property type="entry name" value="Shikimate_DH_fam"/>
</dbReference>
<feature type="domain" description="Shikimate dehydrogenase substrate binding N-terminal" evidence="4">
    <location>
        <begin position="11"/>
        <end position="98"/>
    </location>
</feature>
<dbReference type="Pfam" id="PF08501">
    <property type="entry name" value="Shikimate_dh_N"/>
    <property type="match status" value="1"/>
</dbReference>
<keyword evidence="3" id="KW-0057">Aromatic amino acid biosynthesis</keyword>
<dbReference type="Gene3D" id="3.40.50.720">
    <property type="entry name" value="NAD(P)-binding Rossmann-like Domain"/>
    <property type="match status" value="1"/>
</dbReference>
<keyword evidence="2 5" id="KW-0560">Oxidoreductase</keyword>
<keyword evidence="3" id="KW-0028">Amino-acid biosynthesis</keyword>
<organism evidence="5 6">
    <name type="scientific">Pseudopedobacter saltans</name>
    <dbReference type="NCBI Taxonomy" id="151895"/>
    <lineage>
        <taxon>Bacteria</taxon>
        <taxon>Pseudomonadati</taxon>
        <taxon>Bacteroidota</taxon>
        <taxon>Sphingobacteriia</taxon>
        <taxon>Sphingobacteriales</taxon>
        <taxon>Sphingobacteriaceae</taxon>
        <taxon>Pseudopedobacter</taxon>
    </lineage>
</organism>
<evidence type="ECO:0000259" key="4">
    <source>
        <dbReference type="Pfam" id="PF08501"/>
    </source>
</evidence>
<evidence type="ECO:0000256" key="3">
    <source>
        <dbReference type="ARBA" id="ARBA00023141"/>
    </source>
</evidence>
<dbReference type="PANTHER" id="PTHR21089">
    <property type="entry name" value="SHIKIMATE DEHYDROGENASE"/>
    <property type="match status" value="1"/>
</dbReference>
<dbReference type="GO" id="GO:0009423">
    <property type="term" value="P:chorismate biosynthetic process"/>
    <property type="evidence" value="ECO:0007669"/>
    <property type="project" value="TreeGrafter"/>
</dbReference>
<proteinExistence type="predicted"/>
<dbReference type="AlphaFoldDB" id="A0A2W5G0R3"/>
<dbReference type="GO" id="GO:0009073">
    <property type="term" value="P:aromatic amino acid family biosynthetic process"/>
    <property type="evidence" value="ECO:0007669"/>
    <property type="project" value="UniProtKB-KW"/>
</dbReference>
<evidence type="ECO:0000256" key="1">
    <source>
        <dbReference type="ARBA" id="ARBA00004871"/>
    </source>
</evidence>
<dbReference type="InterPro" id="IPR013708">
    <property type="entry name" value="Shikimate_DH-bd_N"/>
</dbReference>
<reference evidence="5 6" key="1">
    <citation type="submission" date="2017-11" db="EMBL/GenBank/DDBJ databases">
        <title>Infants hospitalized years apart are colonized by the same room-sourced microbial strains.</title>
        <authorList>
            <person name="Brooks B."/>
            <person name="Olm M.R."/>
            <person name="Firek B.A."/>
            <person name="Baker R."/>
            <person name="Thomas B.C."/>
            <person name="Morowitz M.J."/>
            <person name="Banfield J.F."/>
        </authorList>
    </citation>
    <scope>NUCLEOTIDE SEQUENCE [LARGE SCALE GENOMIC DNA]</scope>
    <source>
        <strain evidence="5">S2_009_000_R2_76</strain>
    </source>
</reference>
<accession>A0A2W5G0R3</accession>
<evidence type="ECO:0000256" key="2">
    <source>
        <dbReference type="ARBA" id="ARBA00023002"/>
    </source>
</evidence>
<dbReference type="SUPFAM" id="SSF53223">
    <property type="entry name" value="Aminoacid dehydrogenase-like, N-terminal domain"/>
    <property type="match status" value="1"/>
</dbReference>
<dbReference type="PANTHER" id="PTHR21089:SF1">
    <property type="entry name" value="BIFUNCTIONAL 3-DEHYDROQUINATE DEHYDRATASE_SHIKIMATE DEHYDROGENASE, CHLOROPLASTIC"/>
    <property type="match status" value="1"/>
</dbReference>
<dbReference type="NCBIfam" id="NF009201">
    <property type="entry name" value="PRK12549.1"/>
    <property type="match status" value="1"/>
</dbReference>
<feature type="non-terminal residue" evidence="5">
    <location>
        <position position="211"/>
    </location>
</feature>
<dbReference type="EC" id="1.1.1.25" evidence="5"/>
<comment type="pathway">
    <text evidence="1">Metabolic intermediate biosynthesis; chorismate biosynthesis; chorismate from D-erythrose 4-phosphate and phosphoenolpyruvate: step 4/7.</text>
</comment>
<dbReference type="EMBL" id="QFOI01000703">
    <property type="protein sequence ID" value="PZP39026.1"/>
    <property type="molecule type" value="Genomic_DNA"/>
</dbReference>
<dbReference type="GO" id="GO:0019632">
    <property type="term" value="P:shikimate metabolic process"/>
    <property type="evidence" value="ECO:0007669"/>
    <property type="project" value="TreeGrafter"/>
</dbReference>
<evidence type="ECO:0000313" key="6">
    <source>
        <dbReference type="Proteomes" id="UP000249645"/>
    </source>
</evidence>
<dbReference type="GO" id="GO:0050661">
    <property type="term" value="F:NADP binding"/>
    <property type="evidence" value="ECO:0007669"/>
    <property type="project" value="TreeGrafter"/>
</dbReference>
<protein>
    <submittedName>
        <fullName evidence="5">Shikimate dehydrogenase</fullName>
        <ecNumber evidence="5">1.1.1.25</ecNumber>
    </submittedName>
</protein>
<name>A0A2W5G0R3_9SPHI</name>
<dbReference type="Proteomes" id="UP000249645">
    <property type="component" value="Unassembled WGS sequence"/>
</dbReference>